<evidence type="ECO:0000313" key="5">
    <source>
        <dbReference type="Proteomes" id="UP000483286"/>
    </source>
</evidence>
<accession>A0A7C9LPT9</accession>
<dbReference type="PANTHER" id="PTHR46344:SF27">
    <property type="entry name" value="KELCH REPEAT SUPERFAMILY PROTEIN"/>
    <property type="match status" value="1"/>
</dbReference>
<evidence type="ECO:0000313" key="4">
    <source>
        <dbReference type="EMBL" id="MVN89097.1"/>
    </source>
</evidence>
<dbReference type="InterPro" id="IPR015915">
    <property type="entry name" value="Kelch-typ_b-propeller"/>
</dbReference>
<dbReference type="InterPro" id="IPR037293">
    <property type="entry name" value="Gal_Oxidase_central_sf"/>
</dbReference>
<evidence type="ECO:0000256" key="2">
    <source>
        <dbReference type="ARBA" id="ARBA00022737"/>
    </source>
</evidence>
<dbReference type="PANTHER" id="PTHR46344">
    <property type="entry name" value="OS02G0202900 PROTEIN"/>
    <property type="match status" value="1"/>
</dbReference>
<keyword evidence="2" id="KW-0677">Repeat</keyword>
<proteinExistence type="predicted"/>
<protein>
    <recommendedName>
        <fullName evidence="6">Galactose oxidase</fullName>
    </recommendedName>
</protein>
<comment type="caution">
    <text evidence="4">The sequence shown here is derived from an EMBL/GenBank/DDBJ whole genome shotgun (WGS) entry which is preliminary data.</text>
</comment>
<keyword evidence="1" id="KW-0880">Kelch repeat</keyword>
<name>A0A7C9LPT9_9DEIO</name>
<evidence type="ECO:0008006" key="6">
    <source>
        <dbReference type="Google" id="ProtNLM"/>
    </source>
</evidence>
<gene>
    <name evidence="4" type="ORF">GO986_20360</name>
</gene>
<keyword evidence="5" id="KW-1185">Reference proteome</keyword>
<dbReference type="Gene3D" id="2.130.10.80">
    <property type="entry name" value="Galactose oxidase/kelch, beta-propeller"/>
    <property type="match status" value="1"/>
</dbReference>
<evidence type="ECO:0000256" key="3">
    <source>
        <dbReference type="SAM" id="SignalP"/>
    </source>
</evidence>
<dbReference type="InterPro" id="IPR006652">
    <property type="entry name" value="Kelch_1"/>
</dbReference>
<dbReference type="Gene3D" id="2.120.10.80">
    <property type="entry name" value="Kelch-type beta propeller"/>
    <property type="match status" value="1"/>
</dbReference>
<dbReference type="EMBL" id="WQLB01000043">
    <property type="protein sequence ID" value="MVN89097.1"/>
    <property type="molecule type" value="Genomic_DNA"/>
</dbReference>
<keyword evidence="3" id="KW-0732">Signal</keyword>
<sequence length="380" mass="39969">MEPMTNTARVALMALLLSTGALALTTPGRLHRAGSLSVPRAAQTATTLLDGQVLIVGGCTRPSCELDAQSATAELFDPRTGQLRPTGSLASPRVSQTATRLADGQVLIAGGWTVGRVVDTAERYDPQTGRFTLTTPMRERRSAHTATLLADGRVLITGGTVREGRALNSAEVYTPQTGQFVPVGSLTQARAAHVAVRLMDGRVLIAGGHADRSGALDTLELFDPKTNTFHAAGRMTTPRNKLAGTLLPSGQVLLLGGTRGYDRDTVLTSAEVFDPARKATRVTASMTRPRYKFTDAVVRLADGRILVAGAGGADVYTEQRQGVGLGRFDAVMGTMPGNDQFVTVSRLPDGGALIAGGYDAGIQPTAALWRFQPDVARPAP</sequence>
<feature type="signal peptide" evidence="3">
    <location>
        <begin position="1"/>
        <end position="23"/>
    </location>
</feature>
<dbReference type="AlphaFoldDB" id="A0A7C9LPT9"/>
<reference evidence="4 5" key="1">
    <citation type="submission" date="2019-12" db="EMBL/GenBank/DDBJ databases">
        <title>Deinococcus sp. HMF7620 Genome sequencing and assembly.</title>
        <authorList>
            <person name="Kang H."/>
            <person name="Kim H."/>
            <person name="Joh K."/>
        </authorList>
    </citation>
    <scope>NUCLEOTIDE SEQUENCE [LARGE SCALE GENOMIC DNA]</scope>
    <source>
        <strain evidence="4 5">HMF7620</strain>
    </source>
</reference>
<organism evidence="4 5">
    <name type="scientific">Deinococcus arboris</name>
    <dbReference type="NCBI Taxonomy" id="2682977"/>
    <lineage>
        <taxon>Bacteria</taxon>
        <taxon>Thermotogati</taxon>
        <taxon>Deinococcota</taxon>
        <taxon>Deinococci</taxon>
        <taxon>Deinococcales</taxon>
        <taxon>Deinococcaceae</taxon>
        <taxon>Deinococcus</taxon>
    </lineage>
</organism>
<evidence type="ECO:0000256" key="1">
    <source>
        <dbReference type="ARBA" id="ARBA00022441"/>
    </source>
</evidence>
<dbReference type="SUPFAM" id="SSF117281">
    <property type="entry name" value="Kelch motif"/>
    <property type="match status" value="1"/>
</dbReference>
<dbReference type="Proteomes" id="UP000483286">
    <property type="component" value="Unassembled WGS sequence"/>
</dbReference>
<dbReference type="Pfam" id="PF01344">
    <property type="entry name" value="Kelch_1"/>
    <property type="match status" value="3"/>
</dbReference>
<dbReference type="SMART" id="SM00612">
    <property type="entry name" value="Kelch"/>
    <property type="match status" value="5"/>
</dbReference>
<feature type="chain" id="PRO_5028874793" description="Galactose oxidase" evidence="3">
    <location>
        <begin position="24"/>
        <end position="380"/>
    </location>
</feature>